<comment type="caution">
    <text evidence="3">The sequence shown here is derived from an EMBL/GenBank/DDBJ whole genome shotgun (WGS) entry which is preliminary data.</text>
</comment>
<feature type="region of interest" description="Disordered" evidence="1">
    <location>
        <begin position="90"/>
        <end position="134"/>
    </location>
</feature>
<dbReference type="AlphaFoldDB" id="A0A832E9Q1"/>
<reference evidence="3" key="1">
    <citation type="journal article" date="2020" name="mSystems">
        <title>Genome- and Community-Level Interaction Insights into Carbon Utilization and Element Cycling Functions of Hydrothermarchaeota in Hydrothermal Sediment.</title>
        <authorList>
            <person name="Zhou Z."/>
            <person name="Liu Y."/>
            <person name="Xu W."/>
            <person name="Pan J."/>
            <person name="Luo Z.H."/>
            <person name="Li M."/>
        </authorList>
    </citation>
    <scope>NUCLEOTIDE SEQUENCE [LARGE SCALE GENOMIC DNA]</scope>
    <source>
        <strain evidence="3">SpSt-456</strain>
    </source>
</reference>
<sequence>MRRFLCIFVALGLIVSFGCAKKEPQDAAKAYVDQQIAKHKGFQLDTSKLKYQVVEQTADAAKVSVTGTMEVKSVIPLVKKGNEWVVAEKAEPAKEKASVPPPAVKAAQAPAETKPAPAAQKAEAKPQAKAEKAH</sequence>
<dbReference type="PROSITE" id="PS51257">
    <property type="entry name" value="PROKAR_LIPOPROTEIN"/>
    <property type="match status" value="1"/>
</dbReference>
<name>A0A832E9Q1_9BACT</name>
<evidence type="ECO:0000256" key="2">
    <source>
        <dbReference type="SAM" id="SignalP"/>
    </source>
</evidence>
<feature type="compositionally biased region" description="Low complexity" evidence="1">
    <location>
        <begin position="104"/>
        <end position="121"/>
    </location>
</feature>
<protein>
    <submittedName>
        <fullName evidence="3">Uncharacterized protein</fullName>
    </submittedName>
</protein>
<organism evidence="3">
    <name type="scientific">Desulfacinum infernum</name>
    <dbReference type="NCBI Taxonomy" id="35837"/>
    <lineage>
        <taxon>Bacteria</taxon>
        <taxon>Pseudomonadati</taxon>
        <taxon>Thermodesulfobacteriota</taxon>
        <taxon>Syntrophobacteria</taxon>
        <taxon>Syntrophobacterales</taxon>
        <taxon>Syntrophobacteraceae</taxon>
        <taxon>Desulfacinum</taxon>
    </lineage>
</organism>
<feature type="chain" id="PRO_5032289415" evidence="2">
    <location>
        <begin position="21"/>
        <end position="134"/>
    </location>
</feature>
<keyword evidence="2" id="KW-0732">Signal</keyword>
<accession>A0A832E9Q1</accession>
<dbReference type="EMBL" id="DSTK01000012">
    <property type="protein sequence ID" value="HFK96442.1"/>
    <property type="molecule type" value="Genomic_DNA"/>
</dbReference>
<gene>
    <name evidence="3" type="ORF">ENS06_03840</name>
</gene>
<evidence type="ECO:0000256" key="1">
    <source>
        <dbReference type="SAM" id="MobiDB-lite"/>
    </source>
</evidence>
<feature type="compositionally biased region" description="Basic and acidic residues" evidence="1">
    <location>
        <begin position="122"/>
        <end position="134"/>
    </location>
</feature>
<evidence type="ECO:0000313" key="3">
    <source>
        <dbReference type="EMBL" id="HFK96442.1"/>
    </source>
</evidence>
<proteinExistence type="predicted"/>
<feature type="signal peptide" evidence="2">
    <location>
        <begin position="1"/>
        <end position="20"/>
    </location>
</feature>